<keyword evidence="4" id="KW-0560">Oxidoreductase</keyword>
<dbReference type="EMBL" id="HE965806">
    <property type="protein sequence ID" value="CCJ54204.1"/>
    <property type="molecule type" value="Genomic_DNA"/>
</dbReference>
<reference evidence="8 9" key="1">
    <citation type="journal article" date="2012" name="BMC Genomics">
        <title>Comparative genomics of the classical Bordetella subspecies: the evolution and exchange of virulence-associated diversity amongst closely related pathogens.</title>
        <authorList>
            <person name="Park J."/>
            <person name="Zhang Y."/>
            <person name="Buboltz A.M."/>
            <person name="Zhang X."/>
            <person name="Schuster S.C."/>
            <person name="Ahuja U."/>
            <person name="Liu M."/>
            <person name="Miller J.F."/>
            <person name="Sebaihia M."/>
            <person name="Bentley S.D."/>
            <person name="Parkhill J."/>
            <person name="Harvill E.T."/>
        </authorList>
    </citation>
    <scope>NUCLEOTIDE SEQUENCE [LARGE SCALE GENOMIC DNA]</scope>
    <source>
        <strain evidence="8 9">253</strain>
    </source>
</reference>
<evidence type="ECO:0000256" key="2">
    <source>
        <dbReference type="ARBA" id="ARBA00022723"/>
    </source>
</evidence>
<dbReference type="GO" id="GO:0008198">
    <property type="term" value="F:ferrous iron binding"/>
    <property type="evidence" value="ECO:0007669"/>
    <property type="project" value="TreeGrafter"/>
</dbReference>
<feature type="binding site" evidence="7">
    <location>
        <position position="97"/>
    </location>
    <ligand>
        <name>Fe cation</name>
        <dbReference type="ChEBI" id="CHEBI:24875"/>
        <note>catalytic</note>
    </ligand>
</feature>
<feature type="cross-link" description="3'-(S-cysteinyl)-tyrosine (Cys-Tyr)" evidence="6">
    <location>
        <begin position="101"/>
        <end position="164"/>
    </location>
</feature>
<dbReference type="CDD" id="cd10548">
    <property type="entry name" value="cupin_CDO"/>
    <property type="match status" value="1"/>
</dbReference>
<evidence type="ECO:0000256" key="6">
    <source>
        <dbReference type="PIRSR" id="PIRSR610300-50"/>
    </source>
</evidence>
<comment type="similarity">
    <text evidence="1">Belongs to the cysteine dioxygenase family.</text>
</comment>
<dbReference type="InterPro" id="IPR014710">
    <property type="entry name" value="RmlC-like_jellyroll"/>
</dbReference>
<dbReference type="GO" id="GO:0019448">
    <property type="term" value="P:L-cysteine catabolic process"/>
    <property type="evidence" value="ECO:0007669"/>
    <property type="project" value="TreeGrafter"/>
</dbReference>
<dbReference type="InterPro" id="IPR011051">
    <property type="entry name" value="RmlC_Cupin_sf"/>
</dbReference>
<feature type="binding site" evidence="7">
    <location>
        <position position="95"/>
    </location>
    <ligand>
        <name>Fe cation</name>
        <dbReference type="ChEBI" id="CHEBI:24875"/>
        <note>catalytic</note>
    </ligand>
</feature>
<dbReference type="InterPro" id="IPR010300">
    <property type="entry name" value="CDO_1"/>
</dbReference>
<dbReference type="GO" id="GO:0017172">
    <property type="term" value="F:cysteine dioxygenase activity"/>
    <property type="evidence" value="ECO:0007669"/>
    <property type="project" value="TreeGrafter"/>
</dbReference>
<keyword evidence="6" id="KW-0883">Thioether bond</keyword>
<evidence type="ECO:0000256" key="1">
    <source>
        <dbReference type="ARBA" id="ARBA00006622"/>
    </source>
</evidence>
<dbReference type="AlphaFoldDB" id="A0A0C6P350"/>
<gene>
    <name evidence="8" type="ORF">BN112_2287</name>
</gene>
<evidence type="ECO:0008006" key="10">
    <source>
        <dbReference type="Google" id="ProtNLM"/>
    </source>
</evidence>
<keyword evidence="3" id="KW-0223">Dioxygenase</keyword>
<evidence type="ECO:0000256" key="4">
    <source>
        <dbReference type="ARBA" id="ARBA00023002"/>
    </source>
</evidence>
<keyword evidence="2 7" id="KW-0479">Metal-binding</keyword>
<organism evidence="8 9">
    <name type="scientific">Bordetella bronchiseptica 253</name>
    <dbReference type="NCBI Taxonomy" id="568707"/>
    <lineage>
        <taxon>Bacteria</taxon>
        <taxon>Pseudomonadati</taxon>
        <taxon>Pseudomonadota</taxon>
        <taxon>Betaproteobacteria</taxon>
        <taxon>Burkholderiales</taxon>
        <taxon>Alcaligenaceae</taxon>
        <taxon>Bordetella</taxon>
    </lineage>
</organism>
<dbReference type="Proteomes" id="UP000007564">
    <property type="component" value="Chromosome"/>
</dbReference>
<dbReference type="SUPFAM" id="SSF51182">
    <property type="entry name" value="RmlC-like cupins"/>
    <property type="match status" value="1"/>
</dbReference>
<dbReference type="Gene3D" id="2.60.120.10">
    <property type="entry name" value="Jelly Rolls"/>
    <property type="match status" value="1"/>
</dbReference>
<protein>
    <recommendedName>
        <fullName evidence="10">Cysteine dioxygenase</fullName>
    </recommendedName>
</protein>
<dbReference type="Pfam" id="PF05995">
    <property type="entry name" value="CDO_I"/>
    <property type="match status" value="1"/>
</dbReference>
<accession>A0A0C6P350</accession>
<dbReference type="KEGG" id="bbh:BN112_2287"/>
<dbReference type="GeneID" id="56480157"/>
<feature type="binding site" evidence="7">
    <location>
        <position position="148"/>
    </location>
    <ligand>
        <name>Fe cation</name>
        <dbReference type="ChEBI" id="CHEBI:24875"/>
        <note>catalytic</note>
    </ligand>
</feature>
<dbReference type="OrthoDB" id="7059163at2"/>
<keyword evidence="5 7" id="KW-0408">Iron</keyword>
<evidence type="ECO:0000313" key="9">
    <source>
        <dbReference type="Proteomes" id="UP000007564"/>
    </source>
</evidence>
<name>A0A0C6P350_BORBO</name>
<proteinExistence type="inferred from homology"/>
<dbReference type="PANTHER" id="PTHR12918:SF1">
    <property type="entry name" value="CYSTEINE DIOXYGENASE TYPE 1"/>
    <property type="match status" value="1"/>
</dbReference>
<dbReference type="HOGENOM" id="CLU_118472_0_0_4"/>
<evidence type="ECO:0000256" key="3">
    <source>
        <dbReference type="ARBA" id="ARBA00022964"/>
    </source>
</evidence>
<dbReference type="RefSeq" id="WP_010926066.1">
    <property type="nucleotide sequence ID" value="NC_019382.1"/>
</dbReference>
<sequence length="182" mass="19169">MRFNATSVAGAAQPQRLHGLAADIDRAVASASAAQTPAAVAGVLAAYREPDELLTPAQQAGNAEHYARHLLYAHPLGRFSIVALAWQPGQCTPVHGHFTWCAYAVLRGAMQEEQYDWDAAAQCALATRVVARAPGDCVASLAGLDAIHRLRNVGAGTAISLHVYGVEGDRVATHVNRIARAA</sequence>
<evidence type="ECO:0000256" key="7">
    <source>
        <dbReference type="PIRSR" id="PIRSR610300-51"/>
    </source>
</evidence>
<evidence type="ECO:0000256" key="5">
    <source>
        <dbReference type="ARBA" id="ARBA00023004"/>
    </source>
</evidence>
<dbReference type="PANTHER" id="PTHR12918">
    <property type="entry name" value="CYSTEINE DIOXYGENASE"/>
    <property type="match status" value="1"/>
</dbReference>
<evidence type="ECO:0000313" key="8">
    <source>
        <dbReference type="EMBL" id="CCJ54204.1"/>
    </source>
</evidence>